<evidence type="ECO:0000313" key="2">
    <source>
        <dbReference type="EMBL" id="MYM72327.1"/>
    </source>
</evidence>
<evidence type="ECO:0000313" key="3">
    <source>
        <dbReference type="Proteomes" id="UP000469734"/>
    </source>
</evidence>
<accession>A0A7X4GZ25</accession>
<keyword evidence="1" id="KW-1133">Transmembrane helix</keyword>
<feature type="transmembrane region" description="Helical" evidence="1">
    <location>
        <begin position="121"/>
        <end position="144"/>
    </location>
</feature>
<feature type="transmembrane region" description="Helical" evidence="1">
    <location>
        <begin position="201"/>
        <end position="222"/>
    </location>
</feature>
<feature type="transmembrane region" description="Helical" evidence="1">
    <location>
        <begin position="96"/>
        <end position="115"/>
    </location>
</feature>
<feature type="transmembrane region" description="Helical" evidence="1">
    <location>
        <begin position="234"/>
        <end position="251"/>
    </location>
</feature>
<feature type="transmembrane region" description="Helical" evidence="1">
    <location>
        <begin position="318"/>
        <end position="342"/>
    </location>
</feature>
<organism evidence="2 3">
    <name type="scientific">Duganella margarita</name>
    <dbReference type="NCBI Taxonomy" id="2692170"/>
    <lineage>
        <taxon>Bacteria</taxon>
        <taxon>Pseudomonadati</taxon>
        <taxon>Pseudomonadota</taxon>
        <taxon>Betaproteobacteria</taxon>
        <taxon>Burkholderiales</taxon>
        <taxon>Oxalobacteraceae</taxon>
        <taxon>Telluria group</taxon>
        <taxon>Duganella</taxon>
    </lineage>
</organism>
<protein>
    <submittedName>
        <fullName evidence="2">Permease</fullName>
    </submittedName>
</protein>
<reference evidence="2 3" key="1">
    <citation type="submission" date="2019-12" db="EMBL/GenBank/DDBJ databases">
        <title>Novel species isolated from a subtropical stream in China.</title>
        <authorList>
            <person name="Lu H."/>
        </authorList>
    </citation>
    <scope>NUCLEOTIDE SEQUENCE [LARGE SCALE GENOMIC DNA]</scope>
    <source>
        <strain evidence="2 3">FT134W</strain>
    </source>
</reference>
<comment type="caution">
    <text evidence="2">The sequence shown here is derived from an EMBL/GenBank/DDBJ whole genome shotgun (WGS) entry which is preliminary data.</text>
</comment>
<feature type="transmembrane region" description="Helical" evidence="1">
    <location>
        <begin position="404"/>
        <end position="422"/>
    </location>
</feature>
<dbReference type="AlphaFoldDB" id="A0A7X4GZ25"/>
<name>A0A7X4GZ25_9BURK</name>
<feature type="transmembrane region" description="Helical" evidence="1">
    <location>
        <begin position="380"/>
        <end position="398"/>
    </location>
</feature>
<dbReference type="EMBL" id="WWCR01000007">
    <property type="protein sequence ID" value="MYM72327.1"/>
    <property type="molecule type" value="Genomic_DNA"/>
</dbReference>
<keyword evidence="1" id="KW-0472">Membrane</keyword>
<feature type="transmembrane region" description="Helical" evidence="1">
    <location>
        <begin position="293"/>
        <end position="312"/>
    </location>
</feature>
<feature type="transmembrane region" description="Helical" evidence="1">
    <location>
        <begin position="21"/>
        <end position="42"/>
    </location>
</feature>
<gene>
    <name evidence="2" type="ORF">GTP56_08965</name>
</gene>
<dbReference type="Gene3D" id="1.20.210.10">
    <property type="entry name" value="Cytochrome c oxidase-like, subunit I domain"/>
    <property type="match status" value="1"/>
</dbReference>
<feature type="transmembrane region" description="Helical" evidence="1">
    <location>
        <begin position="62"/>
        <end position="84"/>
    </location>
</feature>
<dbReference type="RefSeq" id="WP_161049849.1">
    <property type="nucleotide sequence ID" value="NZ_WWCR01000007.1"/>
</dbReference>
<feature type="transmembrane region" description="Helical" evidence="1">
    <location>
        <begin position="156"/>
        <end position="181"/>
    </location>
</feature>
<proteinExistence type="predicted"/>
<dbReference type="Proteomes" id="UP000469734">
    <property type="component" value="Unassembled WGS sequence"/>
</dbReference>
<sequence length="443" mass="47292">MKPVDAPQRALSFGDHPPLSLPLRFFLSAPLFAALAAGLLAWHGAPALLTRWSPQTLAVTHLMVLGCLSMTMIGALLQLLPVVAGIQVPRAARVGAVVHACLCAGTLVLACAFWQDSPALFRVAMALLPGGLLLFVGVCTVAMWQYHLPGSGAVVAGIRLALAALVLTMTLGGMLASAFAWPGLIQLPLQRLTDLHAMWGMLGWVGLLVIAIAFQVAPMFMLTAPYPCHLTGAYATWMFLLLGAVSLSSGWSGRGALLHTTCAFLLAAGYALFGATTLHLLARRKRPRADPTTLYWCTAMASLLAAIGLWTWPSAASGATQLALGVLLVAGFALSAVCGMLYKIVPFLTWYHLQQLRETNGRKPPSISQIIPERHAQWQFGAHAAGLLLLLAACYQPALARPAAALMCAACLALWLNLGRAVRLYRQSRNAPNQHLSVPHYHE</sequence>
<keyword evidence="1" id="KW-0812">Transmembrane</keyword>
<evidence type="ECO:0000256" key="1">
    <source>
        <dbReference type="SAM" id="Phobius"/>
    </source>
</evidence>
<dbReference type="InterPro" id="IPR036927">
    <property type="entry name" value="Cyt_c_oxase-like_su1_sf"/>
</dbReference>
<feature type="transmembrane region" description="Helical" evidence="1">
    <location>
        <begin position="257"/>
        <end position="281"/>
    </location>
</feature>